<dbReference type="AlphaFoldDB" id="A0A8C7NZ65"/>
<evidence type="ECO:0000256" key="6">
    <source>
        <dbReference type="ARBA" id="ARBA00029305"/>
    </source>
</evidence>
<sequence length="320" mass="37033">MLVSYSSSSEEETEHLRLGGNVTKRKQSWHKDDNSLRKKHKSEEHTLNAREQDDSKSRLPVPGSVLDMFTEEDEDPLTDDSMQHGGRIRSFKHERGNWATYVYFPCKRLIFRAAYIHTHNVFVLKDCLLSVLTSCHFFLFPSLDIPEEGFLELLDEMTEVAASHSFSLTHTDEFHLSLSKTVVLRHHWIQPFIQSLRTGLTHSRRFICLAEKLKVYSNDERTRMFLAMEVSTGQAQLLELVKAVDSTMEEFNLDTFYKNPSFHISLAWCVGDCTEHIRKKCLQELQGLVDSHEDGPFLLRLDCQELRCKAGNKTFSIPLH</sequence>
<name>A0A8C7NZ65_ONCMY</name>
<evidence type="ECO:0000256" key="5">
    <source>
        <dbReference type="ARBA" id="ARBA00029300"/>
    </source>
</evidence>
<comment type="catalytic activity">
    <reaction evidence="5">
        <text>a 3'-end uridylyl-uridine-RNA = a 3'-end 2',3'-cyclophospho-uridine-RNA + uridine</text>
        <dbReference type="Rhea" id="RHEA:46052"/>
        <dbReference type="Rhea" id="RHEA-COMP:17384"/>
        <dbReference type="Rhea" id="RHEA-COMP:17385"/>
        <dbReference type="ChEBI" id="CHEBI:16704"/>
        <dbReference type="ChEBI" id="CHEBI:85643"/>
        <dbReference type="ChEBI" id="CHEBI:85644"/>
    </reaction>
    <physiologicalReaction direction="left-to-right" evidence="5">
        <dbReference type="Rhea" id="RHEA:46053"/>
    </physiologicalReaction>
</comment>
<dbReference type="GO" id="GO:0043484">
    <property type="term" value="P:regulation of RNA splicing"/>
    <property type="evidence" value="ECO:0007669"/>
    <property type="project" value="Ensembl"/>
</dbReference>
<evidence type="ECO:0000256" key="4">
    <source>
        <dbReference type="ARBA" id="ARBA00023242"/>
    </source>
</evidence>
<dbReference type="InterPro" id="IPR027521">
    <property type="entry name" value="Usb1"/>
</dbReference>
<reference evidence="10" key="1">
    <citation type="submission" date="2020-07" db="EMBL/GenBank/DDBJ databases">
        <title>A long reads based de novo assembly of the rainbow trout Arlee double haploid line genome.</title>
        <authorList>
            <person name="Gao G."/>
            <person name="Palti Y."/>
        </authorList>
    </citation>
    <scope>NUCLEOTIDE SEQUENCE [LARGE SCALE GENOMIC DNA]</scope>
</reference>
<dbReference type="GO" id="GO:0034477">
    <property type="term" value="P:U6 snRNA 3'-end processing"/>
    <property type="evidence" value="ECO:0007669"/>
    <property type="project" value="UniProtKB-UniRule"/>
</dbReference>
<organism evidence="10 11">
    <name type="scientific">Oncorhynchus mykiss</name>
    <name type="common">Rainbow trout</name>
    <name type="synonym">Salmo gairdneri</name>
    <dbReference type="NCBI Taxonomy" id="8022"/>
    <lineage>
        <taxon>Eukaryota</taxon>
        <taxon>Metazoa</taxon>
        <taxon>Chordata</taxon>
        <taxon>Craniata</taxon>
        <taxon>Vertebrata</taxon>
        <taxon>Euteleostomi</taxon>
        <taxon>Actinopterygii</taxon>
        <taxon>Neopterygii</taxon>
        <taxon>Teleostei</taxon>
        <taxon>Protacanthopterygii</taxon>
        <taxon>Salmoniformes</taxon>
        <taxon>Salmonidae</taxon>
        <taxon>Salmoninae</taxon>
        <taxon>Oncorhynchus</taxon>
    </lineage>
</organism>
<feature type="compositionally biased region" description="Basic and acidic residues" evidence="9">
    <location>
        <begin position="29"/>
        <end position="57"/>
    </location>
</feature>
<feature type="region of interest" description="Disordered" evidence="9">
    <location>
        <begin position="1"/>
        <end position="61"/>
    </location>
</feature>
<dbReference type="GO" id="GO:0016829">
    <property type="term" value="F:lyase activity"/>
    <property type="evidence" value="ECO:0007669"/>
    <property type="project" value="UniProtKB-KW"/>
</dbReference>
<keyword evidence="2 8" id="KW-0378">Hydrolase</keyword>
<evidence type="ECO:0000313" key="11">
    <source>
        <dbReference type="Proteomes" id="UP000694395"/>
    </source>
</evidence>
<gene>
    <name evidence="8" type="primary">USB1</name>
    <name evidence="10" type="synonym">usb1</name>
</gene>
<feature type="active site" description="Proton donor/acceptor" evidence="8">
    <location>
        <position position="263"/>
    </location>
</feature>
<keyword evidence="3" id="KW-0456">Lyase</keyword>
<dbReference type="SUPFAM" id="SSF55144">
    <property type="entry name" value="LigT-like"/>
    <property type="match status" value="1"/>
</dbReference>
<comment type="subcellular location">
    <subcellularLocation>
        <location evidence="8">Nucleus</location>
    </subcellularLocation>
</comment>
<protein>
    <recommendedName>
        <fullName evidence="8">U6 snRNA phosphodiesterase</fullName>
        <ecNumber evidence="8">3.1.4.-</ecNumber>
    </recommendedName>
</protein>
<comment type="similarity">
    <text evidence="8">Belongs to the 2H phosphoesterase superfamily. USB1 family.</text>
</comment>
<dbReference type="Ensembl" id="ENSOMYT00000016413.2">
    <property type="protein sequence ID" value="ENSOMYP00000014852.2"/>
    <property type="gene ID" value="ENSOMYG00000007371.2"/>
</dbReference>
<evidence type="ECO:0000256" key="8">
    <source>
        <dbReference type="HAMAP-Rule" id="MF_03040"/>
    </source>
</evidence>
<dbReference type="GO" id="GO:1990838">
    <property type="term" value="F:poly(U)-specific exoribonuclease activity, producing 3' uridine cyclic phosphate ends"/>
    <property type="evidence" value="ECO:0007669"/>
    <property type="project" value="UniProtKB-UniRule"/>
</dbReference>
<evidence type="ECO:0000256" key="1">
    <source>
        <dbReference type="ARBA" id="ARBA00022722"/>
    </source>
</evidence>
<keyword evidence="1 8" id="KW-0540">Nuclease</keyword>
<evidence type="ECO:0000256" key="2">
    <source>
        <dbReference type="ARBA" id="ARBA00022801"/>
    </source>
</evidence>
<dbReference type="Pfam" id="PF09749">
    <property type="entry name" value="HVSL"/>
    <property type="match status" value="1"/>
</dbReference>
<dbReference type="GO" id="GO:0030223">
    <property type="term" value="P:neutrophil differentiation"/>
    <property type="evidence" value="ECO:0007669"/>
    <property type="project" value="Ensembl"/>
</dbReference>
<keyword evidence="11" id="KW-1185">Reference proteome</keyword>
<dbReference type="PANTHER" id="PTHR13522">
    <property type="entry name" value="U6 SNRNA PHOSPHODIESTERASE 1"/>
    <property type="match status" value="1"/>
</dbReference>
<reference evidence="10" key="2">
    <citation type="submission" date="2025-08" db="UniProtKB">
        <authorList>
            <consortium name="Ensembl"/>
        </authorList>
    </citation>
    <scope>IDENTIFICATION</scope>
</reference>
<dbReference type="Gene3D" id="3.90.1140.10">
    <property type="entry name" value="Cyclic phosphodiesterase"/>
    <property type="match status" value="1"/>
</dbReference>
<proteinExistence type="inferred from homology"/>
<dbReference type="EC" id="3.1.4.-" evidence="8"/>
<reference evidence="10" key="3">
    <citation type="submission" date="2025-09" db="UniProtKB">
        <authorList>
            <consortium name="Ensembl"/>
        </authorList>
    </citation>
    <scope>IDENTIFICATION</scope>
</reference>
<dbReference type="GO" id="GO:0005634">
    <property type="term" value="C:nucleus"/>
    <property type="evidence" value="ECO:0007669"/>
    <property type="project" value="UniProtKB-SubCell"/>
</dbReference>
<evidence type="ECO:0000256" key="7">
    <source>
        <dbReference type="ARBA" id="ARBA00046102"/>
    </source>
</evidence>
<dbReference type="PANTHER" id="PTHR13522:SF3">
    <property type="entry name" value="U6 SNRNA PHOSPHODIESTERASE 1"/>
    <property type="match status" value="1"/>
</dbReference>
<dbReference type="HAMAP" id="MF_03040">
    <property type="entry name" value="USB1"/>
    <property type="match status" value="1"/>
</dbReference>
<dbReference type="InterPro" id="IPR009097">
    <property type="entry name" value="Cyclic_Pdiesterase"/>
</dbReference>
<keyword evidence="4 8" id="KW-0539">Nucleus</keyword>
<comment type="catalytic activity">
    <reaction evidence="6">
        <text>a 3'-end uridylyl-adenosine-RNA = a 3'-end 2',3'-cyclophospho-uridine-RNA + adenosine</text>
        <dbReference type="Rhea" id="RHEA:67896"/>
        <dbReference type="Rhea" id="RHEA-COMP:17385"/>
        <dbReference type="Rhea" id="RHEA-COMP:17386"/>
        <dbReference type="ChEBI" id="CHEBI:16335"/>
        <dbReference type="ChEBI" id="CHEBI:85644"/>
        <dbReference type="ChEBI" id="CHEBI:176518"/>
    </reaction>
    <physiologicalReaction direction="left-to-right" evidence="6">
        <dbReference type="Rhea" id="RHEA:67897"/>
    </physiologicalReaction>
</comment>
<dbReference type="GeneTree" id="ENSGT00390000004596"/>
<evidence type="ECO:0000256" key="9">
    <source>
        <dbReference type="SAM" id="MobiDB-lite"/>
    </source>
</evidence>
<dbReference type="Proteomes" id="UP000694395">
    <property type="component" value="Chromosome 2"/>
</dbReference>
<feature type="active site" description="Proton donor/acceptor" evidence="8">
    <location>
        <position position="175"/>
    </location>
</feature>
<accession>A0A8C7NZ65</accession>
<dbReference type="FunFam" id="3.90.1140.10:FF:000002">
    <property type="entry name" value="U6 snRNA phosphodiesterase"/>
    <property type="match status" value="1"/>
</dbReference>
<comment type="function">
    <text evidence="7">3'-5' RNA exonuclease that trims the 3' end of oligo(U) and oligo(A) tracts of the pre-U6 small nuclear RNA (snRNA) molecule, leading to the formation of a mature U6 snRNA 3' end-terminated with a 2',3'-cyclic phosphate. Participates in the U6 snRNA 3' end processing that prevents U6 snRNA degradation. In addition also removes uridines from the 3' end of U6atac snRNA and possibly the vault RNA VTRNA1-1.</text>
</comment>
<evidence type="ECO:0000313" key="10">
    <source>
        <dbReference type="Ensembl" id="ENSOMYP00000014852.2"/>
    </source>
</evidence>
<comment type="function">
    <text evidence="8">Phosphodiesterase responsible for the U6 snRNA 3' end processing. Acts as an exoribonuclease (RNase) responsible for trimming the poly(U) tract of the last nucleotides in the pre-U6 snRNA molecule, leading to the formation of mature U6 snRNA.</text>
</comment>
<evidence type="ECO:0000256" key="3">
    <source>
        <dbReference type="ARBA" id="ARBA00023239"/>
    </source>
</evidence>